<name>A0A6G9XMK2_NOCBR</name>
<sequence length="94" mass="10177">MNITSGQFPANGSAPSFTDIAELRSAAVSFGYEQHDVAEAREAFEHNRAERRGPIGWWNRHKLLTTGVSAAVAANLMFVPMVQNAALTVLGHVL</sequence>
<evidence type="ECO:0000313" key="2">
    <source>
        <dbReference type="Proteomes" id="UP000501705"/>
    </source>
</evidence>
<reference evidence="1 2" key="1">
    <citation type="journal article" date="2019" name="ACS Chem. Biol.">
        <title>Identification and Mobilization of a Cryptic Antibiotic Biosynthesis Gene Locus from a Human-Pathogenic Nocardia Isolate.</title>
        <authorList>
            <person name="Herisse M."/>
            <person name="Ishida K."/>
            <person name="Porter J.L."/>
            <person name="Howden B."/>
            <person name="Hertweck C."/>
            <person name="Stinear T.P."/>
            <person name="Pidot S.J."/>
        </authorList>
    </citation>
    <scope>NUCLEOTIDE SEQUENCE [LARGE SCALE GENOMIC DNA]</scope>
    <source>
        <strain evidence="1 2">AUSMDU00024985</strain>
    </source>
</reference>
<evidence type="ECO:0000313" key="1">
    <source>
        <dbReference type="EMBL" id="QIS02172.1"/>
    </source>
</evidence>
<dbReference type="Proteomes" id="UP000501705">
    <property type="component" value="Chromosome"/>
</dbReference>
<proteinExistence type="predicted"/>
<dbReference type="AlphaFoldDB" id="A0A6G9XMK2"/>
<accession>A0A6G9XMK2</accession>
<dbReference type="EMBL" id="CP046171">
    <property type="protein sequence ID" value="QIS02172.1"/>
    <property type="molecule type" value="Genomic_DNA"/>
</dbReference>
<organism evidence="1 2">
    <name type="scientific">Nocardia brasiliensis</name>
    <dbReference type="NCBI Taxonomy" id="37326"/>
    <lineage>
        <taxon>Bacteria</taxon>
        <taxon>Bacillati</taxon>
        <taxon>Actinomycetota</taxon>
        <taxon>Actinomycetes</taxon>
        <taxon>Mycobacteriales</taxon>
        <taxon>Nocardiaceae</taxon>
        <taxon>Nocardia</taxon>
    </lineage>
</organism>
<gene>
    <name evidence="1" type="ORF">F5X71_07440</name>
</gene>
<protein>
    <submittedName>
        <fullName evidence="1">Uncharacterized protein</fullName>
    </submittedName>
</protein>
<dbReference type="RefSeq" id="WP_167461275.1">
    <property type="nucleotide sequence ID" value="NZ_CP046171.1"/>
</dbReference>